<comment type="similarity">
    <text evidence="4">Belongs to the cyclic nucleotide phosphodiesterase class-III family.</text>
</comment>
<keyword evidence="3" id="KW-0408">Iron</keyword>
<dbReference type="GO" id="GO:0004112">
    <property type="term" value="F:cyclic-nucleotide phosphodiesterase activity"/>
    <property type="evidence" value="ECO:0007669"/>
    <property type="project" value="InterPro"/>
</dbReference>
<reference evidence="6 7" key="1">
    <citation type="submission" date="2019-11" db="EMBL/GenBank/DDBJ databases">
        <title>Pseudodesulfovibrio alkaliphilus, sp. nov., an alkaliphilic sulfate-reducing bacteria from mud volcano of Taman peninsula, Russia.</title>
        <authorList>
            <person name="Frolova A."/>
            <person name="Merkel A.Y."/>
            <person name="Slobodkin A.I."/>
        </authorList>
    </citation>
    <scope>NUCLEOTIDE SEQUENCE [LARGE SCALE GENOMIC DNA]</scope>
    <source>
        <strain evidence="6 7">F-1</strain>
    </source>
</reference>
<evidence type="ECO:0000256" key="2">
    <source>
        <dbReference type="ARBA" id="ARBA00022801"/>
    </source>
</evidence>
<gene>
    <name evidence="6" type="ORF">GKC30_01715</name>
</gene>
<dbReference type="AlphaFoldDB" id="A0A7K1KJU8"/>
<dbReference type="InterPro" id="IPR050884">
    <property type="entry name" value="CNP_phosphodiesterase-III"/>
</dbReference>
<comment type="caution">
    <text evidence="6">The sequence shown here is derived from an EMBL/GenBank/DDBJ whole genome shotgun (WGS) entry which is preliminary data.</text>
</comment>
<dbReference type="GO" id="GO:0046872">
    <property type="term" value="F:metal ion binding"/>
    <property type="evidence" value="ECO:0007669"/>
    <property type="project" value="UniProtKB-KW"/>
</dbReference>
<protein>
    <submittedName>
        <fullName evidence="6">Phosphodiesterase</fullName>
    </submittedName>
</protein>
<organism evidence="6 7">
    <name type="scientific">Pseudodesulfovibrio alkaliphilus</name>
    <dbReference type="NCBI Taxonomy" id="2661613"/>
    <lineage>
        <taxon>Bacteria</taxon>
        <taxon>Pseudomonadati</taxon>
        <taxon>Thermodesulfobacteriota</taxon>
        <taxon>Desulfovibrionia</taxon>
        <taxon>Desulfovibrionales</taxon>
        <taxon>Desulfovibrionaceae</taxon>
    </lineage>
</organism>
<dbReference type="EMBL" id="WODC01000001">
    <property type="protein sequence ID" value="MUM76346.1"/>
    <property type="molecule type" value="Genomic_DNA"/>
</dbReference>
<dbReference type="Proteomes" id="UP000461162">
    <property type="component" value="Unassembled WGS sequence"/>
</dbReference>
<evidence type="ECO:0000313" key="7">
    <source>
        <dbReference type="Proteomes" id="UP000461162"/>
    </source>
</evidence>
<dbReference type="Gene3D" id="3.30.750.180">
    <property type="entry name" value="GpdQ, beta-strand dimerisation domain"/>
    <property type="match status" value="1"/>
</dbReference>
<evidence type="ECO:0000259" key="5">
    <source>
        <dbReference type="Pfam" id="PF00149"/>
    </source>
</evidence>
<dbReference type="PANTHER" id="PTHR42988:SF2">
    <property type="entry name" value="CYCLIC NUCLEOTIDE PHOSPHODIESTERASE CBUA0032-RELATED"/>
    <property type="match status" value="1"/>
</dbReference>
<name>A0A7K1KJU8_9BACT</name>
<dbReference type="Pfam" id="PF00149">
    <property type="entry name" value="Metallophos"/>
    <property type="match status" value="1"/>
</dbReference>
<keyword evidence="1" id="KW-0479">Metal-binding</keyword>
<sequence>MKRRTFMLIAHISDLHIRPHGVKLYDFVDTNALISRHVATLNSIAKTTDRPDAVIITGDIVNCGQKQEYAMARRILGQITLPVYIIPGNHDNNAHLLEALMDICPPLENVDKSGEHNIRYTVEDYAVRFIMLDSSISGELHGEIGREQMAWLARELQKDTDRETAVCMHHHPLPSGNAHMDAIRCRDGQALIDMLKGYPNVTRLLCGHTHRSIFQNVGHILICTVPGAAHQVPFHSTDLDGSYTLEPPALYFHRHTPETGLVTYSQSLAPFDGPYPFDSACACPEGQL</sequence>
<dbReference type="InterPro" id="IPR042283">
    <property type="entry name" value="GpdQ_catalytic"/>
</dbReference>
<keyword evidence="2" id="KW-0378">Hydrolase</keyword>
<keyword evidence="7" id="KW-1185">Reference proteome</keyword>
<dbReference type="SUPFAM" id="SSF56300">
    <property type="entry name" value="Metallo-dependent phosphatases"/>
    <property type="match status" value="1"/>
</dbReference>
<accession>A0A7K1KJU8</accession>
<dbReference type="InterPro" id="IPR042281">
    <property type="entry name" value="GpdQ_beta-strand"/>
</dbReference>
<dbReference type="InterPro" id="IPR029052">
    <property type="entry name" value="Metallo-depent_PP-like"/>
</dbReference>
<dbReference type="CDD" id="cd07402">
    <property type="entry name" value="MPP_GpdQ"/>
    <property type="match status" value="1"/>
</dbReference>
<evidence type="ECO:0000256" key="1">
    <source>
        <dbReference type="ARBA" id="ARBA00022723"/>
    </source>
</evidence>
<proteinExistence type="inferred from homology"/>
<dbReference type="Gene3D" id="3.60.21.40">
    <property type="entry name" value="GpdQ, catalytic alpha/beta sandwich domain"/>
    <property type="match status" value="1"/>
</dbReference>
<evidence type="ECO:0000256" key="3">
    <source>
        <dbReference type="ARBA" id="ARBA00023004"/>
    </source>
</evidence>
<dbReference type="InterPro" id="IPR026575">
    <property type="entry name" value="GpdQ/CpdA-like"/>
</dbReference>
<dbReference type="InterPro" id="IPR004843">
    <property type="entry name" value="Calcineurin-like_PHP"/>
</dbReference>
<feature type="domain" description="Calcineurin-like phosphoesterase" evidence="5">
    <location>
        <begin position="7"/>
        <end position="211"/>
    </location>
</feature>
<dbReference type="PANTHER" id="PTHR42988">
    <property type="entry name" value="PHOSPHOHYDROLASE"/>
    <property type="match status" value="1"/>
</dbReference>
<evidence type="ECO:0000313" key="6">
    <source>
        <dbReference type="EMBL" id="MUM76346.1"/>
    </source>
</evidence>
<evidence type="ECO:0000256" key="4">
    <source>
        <dbReference type="ARBA" id="ARBA00025742"/>
    </source>
</evidence>